<keyword evidence="7" id="KW-1185">Reference proteome</keyword>
<dbReference type="AlphaFoldDB" id="A0A5B2WUJ4"/>
<dbReference type="CDD" id="cd17631">
    <property type="entry name" value="FACL_FadD13-like"/>
    <property type="match status" value="1"/>
</dbReference>
<dbReference type="Pfam" id="PF13193">
    <property type="entry name" value="AMP-binding_C"/>
    <property type="match status" value="1"/>
</dbReference>
<dbReference type="InterPro" id="IPR025110">
    <property type="entry name" value="AMP-bd_C"/>
</dbReference>
<reference evidence="6 7" key="1">
    <citation type="submission" date="2019-09" db="EMBL/GenBank/DDBJ databases">
        <title>Goodfellowia gen. nov., a new genus of the Pseudonocardineae related to Actinoalloteichus, containing Goodfellowia coeruleoviolacea gen. nov., comb. nov. gen. nov., comb. nov.</title>
        <authorList>
            <person name="Labeda D."/>
        </authorList>
    </citation>
    <scope>NUCLEOTIDE SEQUENCE [LARGE SCALE GENOMIC DNA]</scope>
    <source>
        <strain evidence="6 7">AN110305</strain>
    </source>
</reference>
<dbReference type="GO" id="GO:0016878">
    <property type="term" value="F:acid-thiol ligase activity"/>
    <property type="evidence" value="ECO:0007669"/>
    <property type="project" value="UniProtKB-ARBA"/>
</dbReference>
<dbReference type="PANTHER" id="PTHR43767">
    <property type="entry name" value="LONG-CHAIN-FATTY-ACID--COA LIGASE"/>
    <property type="match status" value="1"/>
</dbReference>
<evidence type="ECO:0000256" key="2">
    <source>
        <dbReference type="ARBA" id="ARBA00022598"/>
    </source>
</evidence>
<dbReference type="PANTHER" id="PTHR43767:SF1">
    <property type="entry name" value="NONRIBOSOMAL PEPTIDE SYNTHASE PES1 (EUROFUNG)-RELATED"/>
    <property type="match status" value="1"/>
</dbReference>
<dbReference type="InterPro" id="IPR050237">
    <property type="entry name" value="ATP-dep_AMP-bd_enzyme"/>
</dbReference>
<organism evidence="6 7">
    <name type="scientific">Solihabitans fulvus</name>
    <dbReference type="NCBI Taxonomy" id="1892852"/>
    <lineage>
        <taxon>Bacteria</taxon>
        <taxon>Bacillati</taxon>
        <taxon>Actinomycetota</taxon>
        <taxon>Actinomycetes</taxon>
        <taxon>Pseudonocardiales</taxon>
        <taxon>Pseudonocardiaceae</taxon>
        <taxon>Solihabitans</taxon>
    </lineage>
</organism>
<keyword evidence="3" id="KW-0472">Membrane</keyword>
<evidence type="ECO:0000259" key="5">
    <source>
        <dbReference type="Pfam" id="PF13193"/>
    </source>
</evidence>
<reference evidence="6 7" key="2">
    <citation type="submission" date="2019-09" db="EMBL/GenBank/DDBJ databases">
        <authorList>
            <person name="Jin C."/>
        </authorList>
    </citation>
    <scope>NUCLEOTIDE SEQUENCE [LARGE SCALE GENOMIC DNA]</scope>
    <source>
        <strain evidence="6 7">AN110305</strain>
    </source>
</reference>
<dbReference type="InterPro" id="IPR042099">
    <property type="entry name" value="ANL_N_sf"/>
</dbReference>
<dbReference type="InterPro" id="IPR020845">
    <property type="entry name" value="AMP-binding_CS"/>
</dbReference>
<protein>
    <submittedName>
        <fullName evidence="6">Long-chain-fatty-acid--CoA ligase</fullName>
    </submittedName>
</protein>
<dbReference type="Proteomes" id="UP000323454">
    <property type="component" value="Unassembled WGS sequence"/>
</dbReference>
<evidence type="ECO:0000256" key="1">
    <source>
        <dbReference type="ARBA" id="ARBA00006432"/>
    </source>
</evidence>
<evidence type="ECO:0000313" key="6">
    <source>
        <dbReference type="EMBL" id="KAA2255205.1"/>
    </source>
</evidence>
<dbReference type="FunFam" id="3.30.300.30:FF:000008">
    <property type="entry name" value="2,3-dihydroxybenzoate-AMP ligase"/>
    <property type="match status" value="1"/>
</dbReference>
<feature type="domain" description="AMP-dependent synthetase/ligase" evidence="4">
    <location>
        <begin position="8"/>
        <end position="373"/>
    </location>
</feature>
<dbReference type="Gene3D" id="3.30.300.30">
    <property type="match status" value="1"/>
</dbReference>
<evidence type="ECO:0000259" key="4">
    <source>
        <dbReference type="Pfam" id="PF00501"/>
    </source>
</evidence>
<keyword evidence="3" id="KW-1133">Transmembrane helix</keyword>
<keyword evidence="2 6" id="KW-0436">Ligase</keyword>
<dbReference type="OrthoDB" id="3172305at2"/>
<dbReference type="InterPro" id="IPR045851">
    <property type="entry name" value="AMP-bd_C_sf"/>
</dbReference>
<sequence length="518" mass="55514">MNITQALHRTATQHPDRVATIDGARTRTYAELLDRTARLGSALGTLGAGPGQRVAILGLNSDRFLESMLGVLWAGAALNPVNIRWNAEEIAYSLADSDTALLIVDDAFAALVPGLLRACPSLHTVIHCGDGPTPDGMAGFEALIAAAEPVEAVEPDADELAGVFYTGGTTGFPKGVMLSHTNLFSSAMGGLLTRHAEPMVEDYRYLHAMPMFHLAGIGLFLVALIRGGTHVLIPFFNPPQVLRVIAELRINETALAPIMIQLLLDQPDFAEHDLTCLVNVNYGAAPMPESLLRRAIAGLPGVQLTQAYGMTELSPLATLLLPADHHDAARLRSAGRPCVHADVRVVDEQDAPVPGGTIGEIVCRGPHVMLGYWNRPAETAAVLRNGWMHTGDLGFLDGDGYLHVVDRLKDMIVSGGENVYSAEVENAIATHPAVAGCAVIGVPDDRWGERVHAVVVLREGTSVTEDAIREHARLTIAGYKCPRSVEFVDSLPLSSTNKVLKTELRDRLRHRETAASDG</sequence>
<evidence type="ECO:0000313" key="7">
    <source>
        <dbReference type="Proteomes" id="UP000323454"/>
    </source>
</evidence>
<gene>
    <name evidence="6" type="ORF">F0L68_28705</name>
</gene>
<dbReference type="Gene3D" id="3.40.50.12780">
    <property type="entry name" value="N-terminal domain of ligase-like"/>
    <property type="match status" value="1"/>
</dbReference>
<dbReference type="RefSeq" id="WP_149852959.1">
    <property type="nucleotide sequence ID" value="NZ_VUOB01000058.1"/>
</dbReference>
<dbReference type="NCBIfam" id="NF004837">
    <property type="entry name" value="PRK06187.1"/>
    <property type="match status" value="1"/>
</dbReference>
<dbReference type="SUPFAM" id="SSF56801">
    <property type="entry name" value="Acetyl-CoA synthetase-like"/>
    <property type="match status" value="1"/>
</dbReference>
<dbReference type="Pfam" id="PF00501">
    <property type="entry name" value="AMP-binding"/>
    <property type="match status" value="1"/>
</dbReference>
<proteinExistence type="inferred from homology"/>
<evidence type="ECO:0000256" key="3">
    <source>
        <dbReference type="SAM" id="Phobius"/>
    </source>
</evidence>
<dbReference type="InterPro" id="IPR000873">
    <property type="entry name" value="AMP-dep_synth/lig_dom"/>
</dbReference>
<comment type="caution">
    <text evidence="6">The sequence shown here is derived from an EMBL/GenBank/DDBJ whole genome shotgun (WGS) entry which is preliminary data.</text>
</comment>
<feature type="transmembrane region" description="Helical" evidence="3">
    <location>
        <begin position="214"/>
        <end position="236"/>
    </location>
</feature>
<name>A0A5B2WUJ4_9PSEU</name>
<keyword evidence="3" id="KW-0812">Transmembrane</keyword>
<accession>A0A5B2WUJ4</accession>
<dbReference type="EMBL" id="VUOB01000058">
    <property type="protein sequence ID" value="KAA2255205.1"/>
    <property type="molecule type" value="Genomic_DNA"/>
</dbReference>
<comment type="similarity">
    <text evidence="1">Belongs to the ATP-dependent AMP-binding enzyme family.</text>
</comment>
<dbReference type="PROSITE" id="PS00455">
    <property type="entry name" value="AMP_BINDING"/>
    <property type="match status" value="1"/>
</dbReference>
<feature type="domain" description="AMP-binding enzyme C-terminal" evidence="5">
    <location>
        <begin position="423"/>
        <end position="498"/>
    </location>
</feature>